<dbReference type="PANTHER" id="PTHR43877">
    <property type="entry name" value="AMINOALKYLPHOSPHONATE N-ACETYLTRANSFERASE-RELATED-RELATED"/>
    <property type="match status" value="1"/>
</dbReference>
<dbReference type="Proteomes" id="UP000561011">
    <property type="component" value="Unassembled WGS sequence"/>
</dbReference>
<dbReference type="GO" id="GO:0016747">
    <property type="term" value="F:acyltransferase activity, transferring groups other than amino-acyl groups"/>
    <property type="evidence" value="ECO:0007669"/>
    <property type="project" value="InterPro"/>
</dbReference>
<keyword evidence="1 4" id="KW-0808">Transferase</keyword>
<accession>A0A853ESG1</accession>
<dbReference type="PANTHER" id="PTHR43877:SF1">
    <property type="entry name" value="ACETYLTRANSFERASE"/>
    <property type="match status" value="1"/>
</dbReference>
<dbReference type="CDD" id="cd04301">
    <property type="entry name" value="NAT_SF"/>
    <property type="match status" value="1"/>
</dbReference>
<dbReference type="Pfam" id="PF00583">
    <property type="entry name" value="Acetyltransf_1"/>
    <property type="match status" value="1"/>
</dbReference>
<protein>
    <submittedName>
        <fullName evidence="4">GNAT family N-acetyltransferase</fullName>
    </submittedName>
</protein>
<dbReference type="SUPFAM" id="SSF55729">
    <property type="entry name" value="Acyl-CoA N-acyltransferases (Nat)"/>
    <property type="match status" value="1"/>
</dbReference>
<gene>
    <name evidence="4" type="ORF">HZZ10_08515</name>
</gene>
<keyword evidence="2" id="KW-0012">Acyltransferase</keyword>
<dbReference type="AlphaFoldDB" id="A0A853ESG1"/>
<evidence type="ECO:0000313" key="5">
    <source>
        <dbReference type="Proteomes" id="UP000561011"/>
    </source>
</evidence>
<proteinExistence type="predicted"/>
<sequence>MDIERDDLTIRPATAADAPAIARIHVASWREAYAGIVPTAYLEGLDVDAREQWWVELLDRPAGRTLVSVLDQRTVGFAHLGPASDEDAEPGDLQLYSIYLDPETWGRGVARDLLRAVLDGVPADSDVTLWVLADNERARRFYRRHGFEPDGVEKIEEIGGAPLTEVRYRRR</sequence>
<evidence type="ECO:0000256" key="1">
    <source>
        <dbReference type="ARBA" id="ARBA00022679"/>
    </source>
</evidence>
<dbReference type="EMBL" id="JACBYE010000016">
    <property type="protein sequence ID" value="NYS93566.1"/>
    <property type="molecule type" value="Genomic_DNA"/>
</dbReference>
<comment type="caution">
    <text evidence="4">The sequence shown here is derived from an EMBL/GenBank/DDBJ whole genome shotgun (WGS) entry which is preliminary data.</text>
</comment>
<evidence type="ECO:0000313" key="4">
    <source>
        <dbReference type="EMBL" id="NYS93566.1"/>
    </source>
</evidence>
<dbReference type="InterPro" id="IPR016181">
    <property type="entry name" value="Acyl_CoA_acyltransferase"/>
</dbReference>
<dbReference type="PROSITE" id="PS51186">
    <property type="entry name" value="GNAT"/>
    <property type="match status" value="1"/>
</dbReference>
<dbReference type="InterPro" id="IPR050832">
    <property type="entry name" value="Bact_Acetyltransf"/>
</dbReference>
<evidence type="ECO:0000256" key="2">
    <source>
        <dbReference type="ARBA" id="ARBA00023315"/>
    </source>
</evidence>
<organism evidence="4 5">
    <name type="scientific">Sanguibacter inulinus</name>
    <dbReference type="NCBI Taxonomy" id="60922"/>
    <lineage>
        <taxon>Bacteria</taxon>
        <taxon>Bacillati</taxon>
        <taxon>Actinomycetota</taxon>
        <taxon>Actinomycetes</taxon>
        <taxon>Micrococcales</taxon>
        <taxon>Sanguibacteraceae</taxon>
        <taxon>Sanguibacter</taxon>
    </lineage>
</organism>
<feature type="domain" description="N-acetyltransferase" evidence="3">
    <location>
        <begin position="8"/>
        <end position="171"/>
    </location>
</feature>
<keyword evidence="5" id="KW-1185">Reference proteome</keyword>
<name>A0A853ESG1_9MICO</name>
<dbReference type="RefSeq" id="WP_179913193.1">
    <property type="nucleotide sequence ID" value="NZ_JACBYE010000016.1"/>
</dbReference>
<reference evidence="4 5" key="1">
    <citation type="submission" date="2020-07" db="EMBL/GenBank/DDBJ databases">
        <title>MOT database genomes.</title>
        <authorList>
            <person name="Joseph S."/>
            <person name="Aduse-Opoku J."/>
            <person name="Hashim A."/>
            <person name="Wade W."/>
            <person name="Curtis M."/>
        </authorList>
    </citation>
    <scope>NUCLEOTIDE SEQUENCE [LARGE SCALE GENOMIC DNA]</scope>
    <source>
        <strain evidence="4 5">DSM 100099</strain>
    </source>
</reference>
<dbReference type="InterPro" id="IPR000182">
    <property type="entry name" value="GNAT_dom"/>
</dbReference>
<dbReference type="Gene3D" id="3.40.630.30">
    <property type="match status" value="1"/>
</dbReference>
<evidence type="ECO:0000259" key="3">
    <source>
        <dbReference type="PROSITE" id="PS51186"/>
    </source>
</evidence>